<dbReference type="Gene3D" id="1.10.1790.10">
    <property type="entry name" value="PRD domain"/>
    <property type="match status" value="2"/>
</dbReference>
<reference evidence="3 4" key="1">
    <citation type="submission" date="2013-06" db="EMBL/GenBank/DDBJ databases">
        <title>Whole genome shotgun sequence of Bacillus selenatarsenatis SF-1.</title>
        <authorList>
            <person name="Kuroda M."/>
            <person name="Sei K."/>
            <person name="Yamashita M."/>
            <person name="Ike M."/>
        </authorList>
    </citation>
    <scope>NUCLEOTIDE SEQUENCE [LARGE SCALE GENOMIC DNA]</scope>
    <source>
        <strain evidence="3 4">SF-1</strain>
    </source>
</reference>
<proteinExistence type="predicted"/>
<protein>
    <submittedName>
        <fullName evidence="3">Putative transcriptional antiterminator, BglG family/PTS system, mannitol/fructose-specific IIA component</fullName>
        <ecNumber evidence="3">2.7.1.69</ecNumber>
    </submittedName>
</protein>
<dbReference type="GO" id="GO:0006355">
    <property type="term" value="P:regulation of DNA-templated transcription"/>
    <property type="evidence" value="ECO:0007669"/>
    <property type="project" value="InterPro"/>
</dbReference>
<dbReference type="Gene3D" id="1.10.10.10">
    <property type="entry name" value="Winged helix-like DNA-binding domain superfamily/Winged helix DNA-binding domain"/>
    <property type="match status" value="2"/>
</dbReference>
<name>A0A0A8X8F4_MESS1</name>
<dbReference type="GO" id="GO:0016740">
    <property type="term" value="F:transferase activity"/>
    <property type="evidence" value="ECO:0007669"/>
    <property type="project" value="UniProtKB-KW"/>
</dbReference>
<evidence type="ECO:0000256" key="1">
    <source>
        <dbReference type="ARBA" id="ARBA00022737"/>
    </source>
</evidence>
<dbReference type="InterPro" id="IPR011608">
    <property type="entry name" value="PRD"/>
</dbReference>
<keyword evidence="1" id="KW-0677">Repeat</keyword>
<dbReference type="InterPro" id="IPR036634">
    <property type="entry name" value="PRD_sf"/>
</dbReference>
<dbReference type="Pfam" id="PF08279">
    <property type="entry name" value="HTH_11"/>
    <property type="match status" value="2"/>
</dbReference>
<organism evidence="3 4">
    <name type="scientific">Mesobacillus selenatarsenatis (strain DSM 18680 / JCM 14380 / FERM P-15431 / SF-1)</name>
    <dbReference type="NCBI Taxonomy" id="1321606"/>
    <lineage>
        <taxon>Bacteria</taxon>
        <taxon>Bacillati</taxon>
        <taxon>Bacillota</taxon>
        <taxon>Bacilli</taxon>
        <taxon>Bacillales</taxon>
        <taxon>Bacillaceae</taxon>
        <taxon>Mesobacillus</taxon>
    </lineage>
</organism>
<feature type="domain" description="PRD" evidence="2">
    <location>
        <begin position="294"/>
        <end position="400"/>
    </location>
</feature>
<gene>
    <name evidence="3" type="ORF">SAMD00020551_4396</name>
</gene>
<evidence type="ECO:0000313" key="3">
    <source>
        <dbReference type="EMBL" id="GAM16208.1"/>
    </source>
</evidence>
<dbReference type="STRING" id="1321606.SAMD00020551_4396"/>
<dbReference type="Pfam" id="PF00874">
    <property type="entry name" value="PRD"/>
    <property type="match status" value="2"/>
</dbReference>
<evidence type="ECO:0000313" key="4">
    <source>
        <dbReference type="Proteomes" id="UP000031014"/>
    </source>
</evidence>
<keyword evidence="4" id="KW-1185">Reference proteome</keyword>
<dbReference type="EC" id="2.7.1.69" evidence="3"/>
<feature type="domain" description="PRD" evidence="2">
    <location>
        <begin position="183"/>
        <end position="288"/>
    </location>
</feature>
<dbReference type="InterPro" id="IPR036388">
    <property type="entry name" value="WH-like_DNA-bd_sf"/>
</dbReference>
<comment type="caution">
    <text evidence="3">The sequence shown here is derived from an EMBL/GenBank/DDBJ whole genome shotgun (WGS) entry which is preliminary data.</text>
</comment>
<dbReference type="PANTHER" id="PTHR30185:SF9">
    <property type="entry name" value="MANNITOL-SPECIFIC PHOSPHOTRANSFERASE ENZYME IIA COMPONENT"/>
    <property type="match status" value="1"/>
</dbReference>
<dbReference type="InterPro" id="IPR036390">
    <property type="entry name" value="WH_DNA-bd_sf"/>
</dbReference>
<dbReference type="EMBL" id="BASE01000113">
    <property type="protein sequence ID" value="GAM16208.1"/>
    <property type="molecule type" value="Genomic_DNA"/>
</dbReference>
<dbReference type="PANTHER" id="PTHR30185">
    <property type="entry name" value="CRYPTIC BETA-GLUCOSIDE BGL OPERON ANTITERMINATOR"/>
    <property type="match status" value="1"/>
</dbReference>
<sequence length="400" mass="46697">MLIQTDLYISMETLTKELGITRSTVYRDIKGINEWLERHHLQSVQHARNKGFYLNSAEKARIKNKLGKLTLDPEYQLSAKERRAWIGVLLLTREKPVFLEDLLKKLNVSRSTILRDLEELKARLLHHRLDLQLEKEHGYHIVGAEEDKRRSLVHFLARIHPVKESHWLSLEQQISEGTWTTELFASPEAAGVYRILIESEKYLDIHYPDDMMEILSVHLLFLLKRYRQGKTMHMDPMEKVILKPSEEYSAAKFIGNQIEKQFDLSIPDDELCYITVCLMGAKTEEYCPSSAGEAELALLKKIIKKMVSDFEEDFHLAFRDRDVLERSLYFHLKSAYYRIIYGLEYDNPLADSIISNFPDLYKETKKIIHYLEEAIGKRVSDDEVALIAMHFGGWIERPGA</sequence>
<dbReference type="SUPFAM" id="SSF46785">
    <property type="entry name" value="Winged helix' DNA-binding domain"/>
    <property type="match status" value="1"/>
</dbReference>
<dbReference type="InterPro" id="IPR013196">
    <property type="entry name" value="HTH_11"/>
</dbReference>
<dbReference type="InterPro" id="IPR050661">
    <property type="entry name" value="BglG_antiterminators"/>
</dbReference>
<dbReference type="SUPFAM" id="SSF63520">
    <property type="entry name" value="PTS-regulatory domain, PRD"/>
    <property type="match status" value="2"/>
</dbReference>
<dbReference type="AlphaFoldDB" id="A0A0A8X8F4"/>
<accession>A0A0A8X8F4</accession>
<dbReference type="PROSITE" id="PS51372">
    <property type="entry name" value="PRD_2"/>
    <property type="match status" value="2"/>
</dbReference>
<evidence type="ECO:0000259" key="2">
    <source>
        <dbReference type="PROSITE" id="PS51372"/>
    </source>
</evidence>
<keyword evidence="3" id="KW-0808">Transferase</keyword>
<dbReference type="Proteomes" id="UP000031014">
    <property type="component" value="Unassembled WGS sequence"/>
</dbReference>